<evidence type="ECO:0000313" key="3">
    <source>
        <dbReference type="Proteomes" id="UP000306825"/>
    </source>
</evidence>
<dbReference type="EMBL" id="CP040463">
    <property type="protein sequence ID" value="QCT94028.1"/>
    <property type="molecule type" value="Genomic_DNA"/>
</dbReference>
<evidence type="ECO:0000313" key="2">
    <source>
        <dbReference type="EMBL" id="QCT94028.1"/>
    </source>
</evidence>
<name>A0ABX5V740_9BACT</name>
<dbReference type="PRINTS" id="PR00420">
    <property type="entry name" value="RNGMNOXGNASE"/>
</dbReference>
<proteinExistence type="predicted"/>
<sequence>MKKVLVIGGGPAGATISRLLAKHFDVTLIQDKIWDKPCGGGVKTIIFKQHNLDKKLIRFKLNYVEMIYKNKTIQIDLKGNNLAIIHRKEFDNYLRELAKKNGANLIYGKFRGFEKNKALVKINNEKILFDFDILIAADGVNSLVRKCLNLPPIPKVITHYAKTNKIKTNTCKFYFGKEIAGKYYAWAFPHETQTHIGSVEAKNFEKLCKYLNIKEKPKGYFIPTWQEDIIIHKGNIYFVGDAAGQVMPLSFEGIYYAIKSAEILAHSIINNLDYKNEWNRRYLKKFKFMKMLEKINQSKLRKIMVNLHKYKLIQNFSVNLWLGE</sequence>
<gene>
    <name evidence="2" type="ORF">FE773_02195</name>
</gene>
<dbReference type="Proteomes" id="UP000306825">
    <property type="component" value="Chromosome"/>
</dbReference>
<accession>A0ABX5V740</accession>
<dbReference type="SUPFAM" id="SSF51905">
    <property type="entry name" value="FAD/NAD(P)-binding domain"/>
    <property type="match status" value="1"/>
</dbReference>
<dbReference type="Gene3D" id="3.50.50.60">
    <property type="entry name" value="FAD/NAD(P)-binding domain"/>
    <property type="match status" value="1"/>
</dbReference>
<feature type="domain" description="FAD-binding" evidence="1">
    <location>
        <begin position="3"/>
        <end position="204"/>
    </location>
</feature>
<dbReference type="InterPro" id="IPR002938">
    <property type="entry name" value="FAD-bd"/>
</dbReference>
<organism evidence="2 3">
    <name type="scientific">Caminibacter mediatlanticus TB-2</name>
    <dbReference type="NCBI Taxonomy" id="391592"/>
    <lineage>
        <taxon>Bacteria</taxon>
        <taxon>Pseudomonadati</taxon>
        <taxon>Campylobacterota</taxon>
        <taxon>Epsilonproteobacteria</taxon>
        <taxon>Nautiliales</taxon>
        <taxon>Nautiliaceae</taxon>
        <taxon>Caminibacter</taxon>
    </lineage>
</organism>
<dbReference type="InterPro" id="IPR036188">
    <property type="entry name" value="FAD/NAD-bd_sf"/>
</dbReference>
<evidence type="ECO:0000259" key="1">
    <source>
        <dbReference type="Pfam" id="PF01494"/>
    </source>
</evidence>
<dbReference type="PANTHER" id="PTHR42685">
    <property type="entry name" value="GERANYLGERANYL DIPHOSPHATE REDUCTASE"/>
    <property type="match status" value="1"/>
</dbReference>
<dbReference type="RefSeq" id="WP_138322957.1">
    <property type="nucleotide sequence ID" value="NZ_CP040463.1"/>
</dbReference>
<reference evidence="2 3" key="1">
    <citation type="submission" date="2019-05" db="EMBL/GenBank/DDBJ databases">
        <title>A comparative analysis of the Nautiliaceae.</title>
        <authorList>
            <person name="Grosche A."/>
            <person name="Smedile F."/>
            <person name="Vetriani C."/>
        </authorList>
    </citation>
    <scope>NUCLEOTIDE SEQUENCE [LARGE SCALE GENOMIC DNA]</scope>
    <source>
        <strain evidence="2 3">TB-2</strain>
    </source>
</reference>
<dbReference type="Pfam" id="PF01494">
    <property type="entry name" value="FAD_binding_3"/>
    <property type="match status" value="1"/>
</dbReference>
<keyword evidence="3" id="KW-1185">Reference proteome</keyword>
<protein>
    <submittedName>
        <fullName evidence="2">NAD(P)/FAD-dependent oxidoreductase</fullName>
    </submittedName>
</protein>
<dbReference type="PANTHER" id="PTHR42685:SF4">
    <property type="entry name" value="GERANYLGERANYL DIPHOSPHATE REDUCTASE, CHLOROPLASTIC"/>
    <property type="match status" value="1"/>
</dbReference>
<dbReference type="InterPro" id="IPR050407">
    <property type="entry name" value="Geranylgeranyl_reductase"/>
</dbReference>